<dbReference type="GO" id="GO:0008233">
    <property type="term" value="F:peptidase activity"/>
    <property type="evidence" value="ECO:0007669"/>
    <property type="project" value="UniProtKB-KW"/>
</dbReference>
<evidence type="ECO:0000256" key="1">
    <source>
        <dbReference type="ARBA" id="ARBA00004141"/>
    </source>
</evidence>
<dbReference type="Gene3D" id="1.20.1540.10">
    <property type="entry name" value="Rhomboid-like"/>
    <property type="match status" value="1"/>
</dbReference>
<feature type="transmembrane region" description="Helical" evidence="5">
    <location>
        <begin position="190"/>
        <end position="212"/>
    </location>
</feature>
<dbReference type="InterPro" id="IPR035952">
    <property type="entry name" value="Rhomboid-like_sf"/>
</dbReference>
<name>A0ABN6EUV9_9BACT</name>
<dbReference type="Proteomes" id="UP001053296">
    <property type="component" value="Chromosome"/>
</dbReference>
<feature type="transmembrane region" description="Helical" evidence="5">
    <location>
        <begin position="314"/>
        <end position="335"/>
    </location>
</feature>
<dbReference type="PANTHER" id="PTHR43066">
    <property type="entry name" value="RHOMBOID-RELATED PROTEIN"/>
    <property type="match status" value="1"/>
</dbReference>
<dbReference type="Pfam" id="PF01694">
    <property type="entry name" value="Rhomboid"/>
    <property type="match status" value="1"/>
</dbReference>
<evidence type="ECO:0000256" key="4">
    <source>
        <dbReference type="ARBA" id="ARBA00023136"/>
    </source>
</evidence>
<keyword evidence="4 5" id="KW-0472">Membrane</keyword>
<evidence type="ECO:0000259" key="6">
    <source>
        <dbReference type="Pfam" id="PF01694"/>
    </source>
</evidence>
<dbReference type="GO" id="GO:0006508">
    <property type="term" value="P:proteolysis"/>
    <property type="evidence" value="ECO:0007669"/>
    <property type="project" value="UniProtKB-KW"/>
</dbReference>
<evidence type="ECO:0000256" key="2">
    <source>
        <dbReference type="ARBA" id="ARBA00022692"/>
    </source>
</evidence>
<reference evidence="7" key="1">
    <citation type="journal article" date="2022" name="Arch. Microbiol.">
        <title>Pseudodesulfovibrio sediminis sp. nov., a mesophilic and neutrophilic sulfate-reducing bacterium isolated from sediment of a brackish lake.</title>
        <authorList>
            <person name="Takahashi A."/>
            <person name="Kojima H."/>
            <person name="Watanabe M."/>
            <person name="Fukui M."/>
        </authorList>
    </citation>
    <scope>NUCLEOTIDE SEQUENCE</scope>
    <source>
        <strain evidence="7">SF6</strain>
    </source>
</reference>
<keyword evidence="3 5" id="KW-1133">Transmembrane helix</keyword>
<comment type="subcellular location">
    <subcellularLocation>
        <location evidence="1">Membrane</location>
        <topology evidence="1">Multi-pass membrane protein</topology>
    </subcellularLocation>
</comment>
<organism evidence="7 8">
    <name type="scientific">Pseudodesulfovibrio sediminis</name>
    <dbReference type="NCBI Taxonomy" id="2810563"/>
    <lineage>
        <taxon>Bacteria</taxon>
        <taxon>Pseudomonadati</taxon>
        <taxon>Thermodesulfobacteriota</taxon>
        <taxon>Desulfovibrionia</taxon>
        <taxon>Desulfovibrionales</taxon>
        <taxon>Desulfovibrionaceae</taxon>
    </lineage>
</organism>
<dbReference type="EMBL" id="AP024485">
    <property type="protein sequence ID" value="BCS90102.1"/>
    <property type="molecule type" value="Genomic_DNA"/>
</dbReference>
<evidence type="ECO:0000256" key="5">
    <source>
        <dbReference type="SAM" id="Phobius"/>
    </source>
</evidence>
<feature type="domain" description="Peptidase S54 rhomboid" evidence="6">
    <location>
        <begin position="150"/>
        <end position="300"/>
    </location>
</feature>
<evidence type="ECO:0000313" key="8">
    <source>
        <dbReference type="Proteomes" id="UP001053296"/>
    </source>
</evidence>
<dbReference type="SUPFAM" id="SSF144091">
    <property type="entry name" value="Rhomboid-like"/>
    <property type="match status" value="1"/>
</dbReference>
<feature type="transmembrane region" description="Helical" evidence="5">
    <location>
        <begin position="224"/>
        <end position="245"/>
    </location>
</feature>
<gene>
    <name evidence="7" type="ORF">PSDVSF_33440</name>
</gene>
<keyword evidence="7" id="KW-0645">Protease</keyword>
<feature type="transmembrane region" description="Helical" evidence="5">
    <location>
        <begin position="257"/>
        <end position="277"/>
    </location>
</feature>
<accession>A0ABN6EUV9</accession>
<feature type="transmembrane region" description="Helical" evidence="5">
    <location>
        <begin position="102"/>
        <end position="122"/>
    </location>
</feature>
<feature type="transmembrane region" description="Helical" evidence="5">
    <location>
        <begin position="283"/>
        <end position="302"/>
    </location>
</feature>
<protein>
    <submittedName>
        <fullName evidence="7">Rhomboid family intramembrane serine protease</fullName>
    </submittedName>
</protein>
<evidence type="ECO:0000256" key="3">
    <source>
        <dbReference type="ARBA" id="ARBA00022989"/>
    </source>
</evidence>
<keyword evidence="8" id="KW-1185">Reference proteome</keyword>
<keyword evidence="2 5" id="KW-0812">Transmembrane</keyword>
<dbReference type="PANTHER" id="PTHR43066:SF5">
    <property type="entry name" value="RHOMBOID-LIKE PROTEIN 11, CHLOROPLASTIC-RELATED"/>
    <property type="match status" value="1"/>
</dbReference>
<proteinExistence type="predicted"/>
<dbReference type="InterPro" id="IPR022764">
    <property type="entry name" value="Peptidase_S54_rhomboid_dom"/>
</dbReference>
<feature type="transmembrane region" description="Helical" evidence="5">
    <location>
        <begin position="165"/>
        <end position="183"/>
    </location>
</feature>
<evidence type="ECO:0000313" key="7">
    <source>
        <dbReference type="EMBL" id="BCS90102.1"/>
    </source>
</evidence>
<sequence>METERSGFFSRVLRHAWINLVPLVRGNDTTSLSCKEAQLWGLILASRHVPYRLERLPDSEGGRYIVEVQEWFGERAFSEIKLYFEENQPDWRGARLTDLRPVSGLEPTVFGLVMLMLFFWAYTHTYPGLGLYPERWINLGSAAAGAILTGELWRLATALTLHANGPHVAGNCVIGGVFIWLVARRIGSGMAWMTTILAGVLGNLCNSMVLGVHHNAIGFSTATFGAAGVLASITPFVVGGGVHGLGQGDLVQRSLRFVRTALVPFAAGLGLLAMLGAGKETDLSAHLFGFVAGLGLGSLVGLQTTRAGVPGRILDGCLYAAALSIPVLAWIWAWVA</sequence>
<dbReference type="RefSeq" id="WP_229592042.1">
    <property type="nucleotide sequence ID" value="NZ_AP024485.1"/>
</dbReference>
<keyword evidence="7" id="KW-0378">Hydrolase</keyword>